<keyword evidence="4 9" id="KW-0812">Transmembrane</keyword>
<evidence type="ECO:0000259" key="14">
    <source>
        <dbReference type="Pfam" id="PF22599"/>
    </source>
</evidence>
<keyword evidence="5 9" id="KW-0653">Protein transport</keyword>
<dbReference type="InterPro" id="IPR005791">
    <property type="entry name" value="SecD"/>
</dbReference>
<evidence type="ECO:0000259" key="13">
    <source>
        <dbReference type="Pfam" id="PF21760"/>
    </source>
</evidence>
<comment type="subcellular location">
    <subcellularLocation>
        <location evidence="1 9">Cell membrane</location>
        <topology evidence="1 9">Multi-pass membrane protein</topology>
    </subcellularLocation>
</comment>
<dbReference type="NCBIfam" id="TIGR01129">
    <property type="entry name" value="secD"/>
    <property type="match status" value="1"/>
</dbReference>
<feature type="transmembrane region" description="Helical" evidence="9">
    <location>
        <begin position="476"/>
        <end position="494"/>
    </location>
</feature>
<dbReference type="NCBIfam" id="TIGR00916">
    <property type="entry name" value="2A0604s01"/>
    <property type="match status" value="1"/>
</dbReference>
<dbReference type="RefSeq" id="WP_210809907.1">
    <property type="nucleotide sequence ID" value="NZ_JAGQDG010000005.1"/>
</dbReference>
<comment type="caution">
    <text evidence="15">The sequence shown here is derived from an EMBL/GenBank/DDBJ whole genome shotgun (WGS) entry which is preliminary data.</text>
</comment>
<evidence type="ECO:0000256" key="10">
    <source>
        <dbReference type="SAM" id="MobiDB-lite"/>
    </source>
</evidence>
<keyword evidence="8 9" id="KW-0472">Membrane</keyword>
<dbReference type="Pfam" id="PF22599">
    <property type="entry name" value="SecDF_P1_head"/>
    <property type="match status" value="1"/>
</dbReference>
<comment type="similarity">
    <text evidence="9">Belongs to the SecD/SecF family. SecD subfamily.</text>
</comment>
<dbReference type="Pfam" id="PF07549">
    <property type="entry name" value="Sec_GG"/>
    <property type="match status" value="1"/>
</dbReference>
<evidence type="ECO:0000256" key="7">
    <source>
        <dbReference type="ARBA" id="ARBA00023010"/>
    </source>
</evidence>
<feature type="domain" description="SecDF P1 head subdomain" evidence="14">
    <location>
        <begin position="318"/>
        <end position="426"/>
    </location>
</feature>
<evidence type="ECO:0000256" key="9">
    <source>
        <dbReference type="HAMAP-Rule" id="MF_01463"/>
    </source>
</evidence>
<feature type="domain" description="SecD export protein N-terminal TM" evidence="12">
    <location>
        <begin position="1"/>
        <end position="107"/>
    </location>
</feature>
<name>A0ABS5DZH8_9BURK</name>
<dbReference type="InterPro" id="IPR054384">
    <property type="entry name" value="SecDF_P1_head"/>
</dbReference>
<feature type="transmembrane region" description="Helical" evidence="9">
    <location>
        <begin position="571"/>
        <end position="595"/>
    </location>
</feature>
<dbReference type="Gene3D" id="3.30.70.3400">
    <property type="match status" value="2"/>
</dbReference>
<evidence type="ECO:0000313" key="15">
    <source>
        <dbReference type="EMBL" id="MBQ0936545.1"/>
    </source>
</evidence>
<evidence type="ECO:0000256" key="5">
    <source>
        <dbReference type="ARBA" id="ARBA00022927"/>
    </source>
</evidence>
<evidence type="ECO:0000256" key="2">
    <source>
        <dbReference type="ARBA" id="ARBA00022448"/>
    </source>
</evidence>
<dbReference type="InterPro" id="IPR027398">
    <property type="entry name" value="SecD-TM"/>
</dbReference>
<keyword evidence="16" id="KW-1185">Reference proteome</keyword>
<evidence type="ECO:0000256" key="3">
    <source>
        <dbReference type="ARBA" id="ARBA00022475"/>
    </source>
</evidence>
<dbReference type="Proteomes" id="UP000672097">
    <property type="component" value="Unassembled WGS sequence"/>
</dbReference>
<accession>A0ABS5DZH8</accession>
<evidence type="ECO:0000256" key="1">
    <source>
        <dbReference type="ARBA" id="ARBA00004651"/>
    </source>
</evidence>
<feature type="domain" description="Protein translocase subunit SecDF P1" evidence="13">
    <location>
        <begin position="235"/>
        <end position="294"/>
    </location>
</feature>
<evidence type="ECO:0000256" key="6">
    <source>
        <dbReference type="ARBA" id="ARBA00022989"/>
    </source>
</evidence>
<feature type="transmembrane region" description="Helical" evidence="9">
    <location>
        <begin position="448"/>
        <end position="469"/>
    </location>
</feature>
<dbReference type="Pfam" id="PF21760">
    <property type="entry name" value="SecD_1st"/>
    <property type="match status" value="1"/>
</dbReference>
<dbReference type="Pfam" id="PF02355">
    <property type="entry name" value="SecD_SecF_C"/>
    <property type="match status" value="1"/>
</dbReference>
<dbReference type="InterPro" id="IPR022813">
    <property type="entry name" value="SecD/SecF_arch_bac"/>
</dbReference>
<feature type="transmembrane region" description="Helical" evidence="9">
    <location>
        <begin position="543"/>
        <end position="565"/>
    </location>
</feature>
<protein>
    <recommendedName>
        <fullName evidence="9">Protein translocase subunit SecD</fullName>
    </recommendedName>
</protein>
<feature type="compositionally biased region" description="Low complexity" evidence="10">
    <location>
        <begin position="633"/>
        <end position="648"/>
    </location>
</feature>
<evidence type="ECO:0000256" key="4">
    <source>
        <dbReference type="ARBA" id="ARBA00022692"/>
    </source>
</evidence>
<keyword evidence="3 9" id="KW-1003">Cell membrane</keyword>
<organism evidence="15 16">
    <name type="scientific">Ideonella paludis</name>
    <dbReference type="NCBI Taxonomy" id="1233411"/>
    <lineage>
        <taxon>Bacteria</taxon>
        <taxon>Pseudomonadati</taxon>
        <taxon>Pseudomonadota</taxon>
        <taxon>Betaproteobacteria</taxon>
        <taxon>Burkholderiales</taxon>
        <taxon>Sphaerotilaceae</taxon>
        <taxon>Ideonella</taxon>
    </lineage>
</organism>
<evidence type="ECO:0000259" key="12">
    <source>
        <dbReference type="Pfam" id="PF13721"/>
    </source>
</evidence>
<evidence type="ECO:0000313" key="16">
    <source>
        <dbReference type="Proteomes" id="UP000672097"/>
    </source>
</evidence>
<proteinExistence type="inferred from homology"/>
<reference evidence="15 16" key="1">
    <citation type="submission" date="2021-04" db="EMBL/GenBank/DDBJ databases">
        <title>The genome sequence of type strain Ideonella paludis KCTC 32238.</title>
        <authorList>
            <person name="Liu Y."/>
        </authorList>
    </citation>
    <scope>NUCLEOTIDE SEQUENCE [LARGE SCALE GENOMIC DNA]</scope>
    <source>
        <strain evidence="15 16">KCTC 32238</strain>
    </source>
</reference>
<dbReference type="Pfam" id="PF13721">
    <property type="entry name" value="SecD-TM1"/>
    <property type="match status" value="1"/>
</dbReference>
<evidence type="ECO:0000256" key="8">
    <source>
        <dbReference type="ARBA" id="ARBA00023136"/>
    </source>
</evidence>
<keyword evidence="6 9" id="KW-1133">Transmembrane helix</keyword>
<feature type="domain" description="Protein export membrane protein SecD/SecF C-terminal" evidence="11">
    <location>
        <begin position="427"/>
        <end position="598"/>
    </location>
</feature>
<dbReference type="PANTHER" id="PTHR30081">
    <property type="entry name" value="PROTEIN-EXPORT MEMBRANE PROTEIN SEC"/>
    <property type="match status" value="1"/>
</dbReference>
<dbReference type="InterPro" id="IPR022646">
    <property type="entry name" value="SecD/SecF_CS"/>
</dbReference>
<dbReference type="HAMAP" id="MF_01463_B">
    <property type="entry name" value="SecD_B"/>
    <property type="match status" value="1"/>
</dbReference>
<dbReference type="SUPFAM" id="SSF82866">
    <property type="entry name" value="Multidrug efflux transporter AcrB transmembrane domain"/>
    <property type="match status" value="1"/>
</dbReference>
<dbReference type="Gene3D" id="3.30.1360.200">
    <property type="match status" value="1"/>
</dbReference>
<sequence length="648" mass="69276">MNRYPLWKYLILAVSLVVGLIYTLPNFFGEAPAVQVSSGKVTVKVTPAMVSQVETILAEAGVKPDFVQFDGNSIKARFPDTDTQIKAKDAISRVLNPDAANPSYVVAFNLISRSPQWLTALHANPMYLGLDLRGGVHFLMQVDMRAALTKKAESLTNDVRSLLRDKNIRHAGISRDGNDVHVLFRDAALRLAAKNALLDSQPDVVWTDVAAENGEFKLVGALKPEAARKVQDAALKQNITTLHNRVNELGVAEPIIAQQGLDRVVIQLPGVQDTAKAKDIIGRTATLELRMVDESAEAGAAAAGTGPVPFGTERYVERGGAPLIVKKQVVLTGDSLSDAQPGFDQNQQPSVSLSVDAKGARIMRDISRENIGKRMAILIFEKGKGEVVTAPVIRGELGARFEITGRMSTQEANDTALLLRAGSLAAPMEIIEERTIGPSLGKENIEKGFYSVVWGFAAIAVFMCLYYMLFGVFSTLALGFNLLLLLAILSMLQATLSLPGIAAIALALGMAIDANVLINERVREELRSGASPQAAIHAGYERAWATILDSNVTTLIAGLALLVFGSGPIKGFAVVHCLGIVTSMFSAVMFSRGLVNLWYGGQKKLKSVSIGQVWRPQAAPEVSSADAAETEGASDALAAPRSDAAAGR</sequence>
<comment type="caution">
    <text evidence="9">Lacks conserved residue(s) required for the propagation of feature annotation.</text>
</comment>
<keyword evidence="2 9" id="KW-0813">Transport</keyword>
<comment type="subunit">
    <text evidence="9">Forms a complex with SecF. Part of the essential Sec protein translocation apparatus which comprises SecA, SecYEG and auxiliary proteins SecDF-YajC and YidC.</text>
</comment>
<keyword evidence="7 9" id="KW-0811">Translocation</keyword>
<gene>
    <name evidence="9 15" type="primary">secD</name>
    <name evidence="15" type="ORF">KAK11_14500</name>
</gene>
<evidence type="ECO:0000259" key="11">
    <source>
        <dbReference type="Pfam" id="PF02355"/>
    </source>
</evidence>
<comment type="function">
    <text evidence="9">Part of the Sec protein translocase complex. Interacts with the SecYEG preprotein conducting channel. SecDF uses the proton motive force (PMF) to complete protein translocation after the ATP-dependent function of SecA.</text>
</comment>
<dbReference type="InterPro" id="IPR055344">
    <property type="entry name" value="SecD_SecF_C_bact"/>
</dbReference>
<dbReference type="PANTHER" id="PTHR30081:SF1">
    <property type="entry name" value="PROTEIN TRANSLOCASE SUBUNIT SECD"/>
    <property type="match status" value="1"/>
</dbReference>
<dbReference type="InterPro" id="IPR048634">
    <property type="entry name" value="SecD_SecF_C"/>
</dbReference>
<dbReference type="InterPro" id="IPR048631">
    <property type="entry name" value="SecD_1st"/>
</dbReference>
<dbReference type="Gene3D" id="1.20.1640.10">
    <property type="entry name" value="Multidrug efflux transporter AcrB transmembrane domain"/>
    <property type="match status" value="1"/>
</dbReference>
<feature type="region of interest" description="Disordered" evidence="10">
    <location>
        <begin position="621"/>
        <end position="648"/>
    </location>
</feature>
<dbReference type="EMBL" id="JAGQDG010000005">
    <property type="protein sequence ID" value="MBQ0936545.1"/>
    <property type="molecule type" value="Genomic_DNA"/>
</dbReference>